<name>A0A8S5SA55_9CAUD</name>
<proteinExistence type="predicted"/>
<organism evidence="1">
    <name type="scientific">Siphoviridae sp. ctJjf17</name>
    <dbReference type="NCBI Taxonomy" id="2827839"/>
    <lineage>
        <taxon>Viruses</taxon>
        <taxon>Duplodnaviria</taxon>
        <taxon>Heunggongvirae</taxon>
        <taxon>Uroviricota</taxon>
        <taxon>Caudoviricetes</taxon>
    </lineage>
</organism>
<sequence length="711" mass="80561">MIDKKIQLTFNSTVNKRIKVRSNCELYSHDKNNNEFELTINNHTLTNEEIIILFKFVKSIKYWETQGTIEDNKIKFKFDTSLITDNERVNCYIILKNEEKESDVYSFSFDVKMSEYDLKDNLPIKERYFANGVVVDKLDVLTKEVLATELEKAKNTFALKSDLSEFVRTSDISDVVRTVTLNDYQLKSEMPNVVEIVNNTVDSKGFLTTHQSLIDYAKKSELPIDYVSNAKLEELKTQLTIDTSNFATKQELQAISGSQLNVDNLVTKDELNSKGYLTQHQDISNLATKQELQEVSNRQPVVDTSNLATKEELQALRGSQPNVDNLVTKDELNSKGYLTQHQSLEEYAKKTELPQPYNDTDIKSRLTVLENKPSESGNVDTSNFATKQELRSESLRIGQLEFNEKSTITKFEAPFKTTGITRVEDYLNTTRENTQNENYGRLYTDNYNNHLVVTGSRKTAKFETLLYTVGSSLPDAYEPDFEFSEGDNIKFITSRNIHDYLPRNTGNTGNTTELDNRLKVIEAKQWEIHGRGMPNGTVTAPVGTTYVDEAVTNGALKWIKKSGTGNVGWEVLIGDTGWRTLPAVSKLGNSFVKVRRKNDTIFYQFGGLSWGWFGVVRRGGAGYQLQGSDRERNCYILGLNGVPQGFRSESSLIGGIYNDKGTPYGTWYLGGAGDSHMLRFQFTDPVPTDRDIGDIRVSSISYLTNDPWPQN</sequence>
<dbReference type="EMBL" id="BK032560">
    <property type="protein sequence ID" value="DAF47841.1"/>
    <property type="molecule type" value="Genomic_DNA"/>
</dbReference>
<evidence type="ECO:0000313" key="1">
    <source>
        <dbReference type="EMBL" id="DAF47841.1"/>
    </source>
</evidence>
<accession>A0A8S5SA55</accession>
<reference evidence="1" key="1">
    <citation type="journal article" date="2021" name="Proc. Natl. Acad. Sci. U.S.A.">
        <title>A Catalog of Tens of Thousands of Viruses from Human Metagenomes Reveals Hidden Associations with Chronic Diseases.</title>
        <authorList>
            <person name="Tisza M.J."/>
            <person name="Buck C.B."/>
        </authorList>
    </citation>
    <scope>NUCLEOTIDE SEQUENCE</scope>
    <source>
        <strain evidence="1">CtJjf17</strain>
    </source>
</reference>
<protein>
    <submittedName>
        <fullName evidence="1">GENERAL CONTROL PROTEIN GCN4, NOR1 BINDING PROTEIN, ALPHA/BETA COILED.6A</fullName>
    </submittedName>
</protein>